<reference evidence="2" key="2">
    <citation type="journal article" date="2017" name="Nat. Plants">
        <title>The Aegilops tauschii genome reveals multiple impacts of transposons.</title>
        <authorList>
            <person name="Zhao G."/>
            <person name="Zou C."/>
            <person name="Li K."/>
            <person name="Wang K."/>
            <person name="Li T."/>
            <person name="Gao L."/>
            <person name="Zhang X."/>
            <person name="Wang H."/>
            <person name="Yang Z."/>
            <person name="Liu X."/>
            <person name="Jiang W."/>
            <person name="Mao L."/>
            <person name="Kong X."/>
            <person name="Jiao Y."/>
            <person name="Jia J."/>
        </authorList>
    </citation>
    <scope>NUCLEOTIDE SEQUENCE [LARGE SCALE GENOMIC DNA]</scope>
    <source>
        <strain evidence="2">cv. AL8/78</strain>
    </source>
</reference>
<accession>A0A453C7A5</accession>
<proteinExistence type="predicted"/>
<reference evidence="1" key="3">
    <citation type="journal article" date="2017" name="Nature">
        <title>Genome sequence of the progenitor of the wheat D genome Aegilops tauschii.</title>
        <authorList>
            <person name="Luo M.C."/>
            <person name="Gu Y.Q."/>
            <person name="Puiu D."/>
            <person name="Wang H."/>
            <person name="Twardziok S.O."/>
            <person name="Deal K.R."/>
            <person name="Huo N."/>
            <person name="Zhu T."/>
            <person name="Wang L."/>
            <person name="Wang Y."/>
            <person name="McGuire P.E."/>
            <person name="Liu S."/>
            <person name="Long H."/>
            <person name="Ramasamy R.K."/>
            <person name="Rodriguez J.C."/>
            <person name="Van S.L."/>
            <person name="Yuan L."/>
            <person name="Wang Z."/>
            <person name="Xia Z."/>
            <person name="Xiao L."/>
            <person name="Anderson O.D."/>
            <person name="Ouyang S."/>
            <person name="Liang Y."/>
            <person name="Zimin A.V."/>
            <person name="Pertea G."/>
            <person name="Qi P."/>
            <person name="Bennetzen J.L."/>
            <person name="Dai X."/>
            <person name="Dawson M.W."/>
            <person name="Muller H.G."/>
            <person name="Kugler K."/>
            <person name="Rivarola-Duarte L."/>
            <person name="Spannagl M."/>
            <person name="Mayer K.F.X."/>
            <person name="Lu F.H."/>
            <person name="Bevan M.W."/>
            <person name="Leroy P."/>
            <person name="Li P."/>
            <person name="You F.M."/>
            <person name="Sun Q."/>
            <person name="Liu Z."/>
            <person name="Lyons E."/>
            <person name="Wicker T."/>
            <person name="Salzberg S.L."/>
            <person name="Devos K.M."/>
            <person name="Dvorak J."/>
        </authorList>
    </citation>
    <scope>NUCLEOTIDE SEQUENCE [LARGE SCALE GENOMIC DNA]</scope>
    <source>
        <strain evidence="1">cv. AL8/78</strain>
    </source>
</reference>
<reference evidence="2" key="1">
    <citation type="journal article" date="2014" name="Science">
        <title>Ancient hybridizations among the ancestral genomes of bread wheat.</title>
        <authorList>
            <consortium name="International Wheat Genome Sequencing Consortium,"/>
            <person name="Marcussen T."/>
            <person name="Sandve S.R."/>
            <person name="Heier L."/>
            <person name="Spannagl M."/>
            <person name="Pfeifer M."/>
            <person name="Jakobsen K.S."/>
            <person name="Wulff B.B."/>
            <person name="Steuernagel B."/>
            <person name="Mayer K.F."/>
            <person name="Olsen O.A."/>
        </authorList>
    </citation>
    <scope>NUCLEOTIDE SEQUENCE [LARGE SCALE GENOMIC DNA]</scope>
    <source>
        <strain evidence="2">cv. AL8/78</strain>
    </source>
</reference>
<evidence type="ECO:0000313" key="2">
    <source>
        <dbReference type="Proteomes" id="UP000015105"/>
    </source>
</evidence>
<dbReference type="EnsemblPlants" id="AET2Gv20757800.6">
    <property type="protein sequence ID" value="AET2Gv20757800.6"/>
    <property type="gene ID" value="AET2Gv20757800"/>
</dbReference>
<reference evidence="1" key="4">
    <citation type="submission" date="2019-03" db="UniProtKB">
        <authorList>
            <consortium name="EnsemblPlants"/>
        </authorList>
    </citation>
    <scope>IDENTIFICATION</scope>
</reference>
<sequence length="36" mass="4093">MIWRSFVVQPLQTLTLLEISPNSVMTPYLCPATDAR</sequence>
<organism evidence="1 2">
    <name type="scientific">Aegilops tauschii subsp. strangulata</name>
    <name type="common">Goatgrass</name>
    <dbReference type="NCBI Taxonomy" id="200361"/>
    <lineage>
        <taxon>Eukaryota</taxon>
        <taxon>Viridiplantae</taxon>
        <taxon>Streptophyta</taxon>
        <taxon>Embryophyta</taxon>
        <taxon>Tracheophyta</taxon>
        <taxon>Spermatophyta</taxon>
        <taxon>Magnoliopsida</taxon>
        <taxon>Liliopsida</taxon>
        <taxon>Poales</taxon>
        <taxon>Poaceae</taxon>
        <taxon>BOP clade</taxon>
        <taxon>Pooideae</taxon>
        <taxon>Triticodae</taxon>
        <taxon>Triticeae</taxon>
        <taxon>Triticinae</taxon>
        <taxon>Aegilops</taxon>
    </lineage>
</organism>
<reference evidence="1" key="5">
    <citation type="journal article" date="2021" name="G3 (Bethesda)">
        <title>Aegilops tauschii genome assembly Aet v5.0 features greater sequence contiguity and improved annotation.</title>
        <authorList>
            <person name="Wang L."/>
            <person name="Zhu T."/>
            <person name="Rodriguez J.C."/>
            <person name="Deal K.R."/>
            <person name="Dubcovsky J."/>
            <person name="McGuire P.E."/>
            <person name="Lux T."/>
            <person name="Spannagl M."/>
            <person name="Mayer K.F.X."/>
            <person name="Baldrich P."/>
            <person name="Meyers B.C."/>
            <person name="Huo N."/>
            <person name="Gu Y.Q."/>
            <person name="Zhou H."/>
            <person name="Devos K.M."/>
            <person name="Bennetzen J.L."/>
            <person name="Unver T."/>
            <person name="Budak H."/>
            <person name="Gulick P.J."/>
            <person name="Galiba G."/>
            <person name="Kalapos B."/>
            <person name="Nelson D.R."/>
            <person name="Li P."/>
            <person name="You F.M."/>
            <person name="Luo M.C."/>
            <person name="Dvorak J."/>
        </authorList>
    </citation>
    <scope>NUCLEOTIDE SEQUENCE [LARGE SCALE GENOMIC DNA]</scope>
    <source>
        <strain evidence="1">cv. AL8/78</strain>
    </source>
</reference>
<protein>
    <submittedName>
        <fullName evidence="1">Uncharacterized protein</fullName>
    </submittedName>
</protein>
<keyword evidence="2" id="KW-1185">Reference proteome</keyword>
<dbReference type="Gramene" id="AET2Gv20757800.6">
    <property type="protein sequence ID" value="AET2Gv20757800.6"/>
    <property type="gene ID" value="AET2Gv20757800"/>
</dbReference>
<evidence type="ECO:0000313" key="1">
    <source>
        <dbReference type="EnsemblPlants" id="AET2Gv20757800.6"/>
    </source>
</evidence>
<dbReference type="Proteomes" id="UP000015105">
    <property type="component" value="Chromosome 2D"/>
</dbReference>
<name>A0A453C7A5_AEGTS</name>
<dbReference type="AlphaFoldDB" id="A0A453C7A5"/>